<dbReference type="AlphaFoldDB" id="A0A2X4RJE7"/>
<dbReference type="Proteomes" id="UP000594905">
    <property type="component" value="Chromosome"/>
</dbReference>
<sequence>MANQSNKNLTALLESLGRASTPQVKPNRFGLSAASFLGAAMFPSEPDSTLLLGTQEMLSTWPKNNKVVLAVPGLIKEQIVDQNFSRLVIDESAFHRGPWIGTDSGGQSHLASELFEAGRVARGTGRAVYFVPTPSNGPRFDSAYIRSTCTVDFSNIPAEDLEEGAPQSEVWDFLLKLLADRYGMK</sequence>
<reference evidence="1 4" key="2">
    <citation type="submission" date="2020-12" db="EMBL/GenBank/DDBJ databases">
        <title>FDA dAtabase for Regulatory Grade micrObial Sequences (FDA-ARGOS): Supporting development and validation of Infectious Disease Dx tests.</title>
        <authorList>
            <person name="Sproer C."/>
            <person name="Gronow S."/>
            <person name="Severitt S."/>
            <person name="Schroder I."/>
            <person name="Tallon L."/>
            <person name="Sadzewicz L."/>
            <person name="Zhao X."/>
            <person name="Boylan J."/>
            <person name="Ott S."/>
            <person name="Bowen H."/>
            <person name="Vavikolanu K."/>
            <person name="Mehta A."/>
            <person name="Aluvathingal J."/>
            <person name="Nadendla S."/>
            <person name="Lowell S."/>
            <person name="Myers T."/>
            <person name="Yan Y."/>
            <person name="Sichtig H."/>
        </authorList>
    </citation>
    <scope>NUCLEOTIDE SEQUENCE [LARGE SCALE GENOMIC DNA]</scope>
    <source>
        <strain evidence="1 4">FDAARGOS_894</strain>
    </source>
</reference>
<dbReference type="EMBL" id="CP065689">
    <property type="protein sequence ID" value="QPS59416.1"/>
    <property type="molecule type" value="Genomic_DNA"/>
</dbReference>
<protein>
    <submittedName>
        <fullName evidence="2">Uncharacterized protein</fullName>
    </submittedName>
</protein>
<evidence type="ECO:0000313" key="2">
    <source>
        <dbReference type="EMBL" id="SQH99128.1"/>
    </source>
</evidence>
<evidence type="ECO:0000313" key="1">
    <source>
        <dbReference type="EMBL" id="QPS59416.1"/>
    </source>
</evidence>
<dbReference type="KEGG" id="cmin:NCTC10288_00657"/>
<name>A0A2X4RJE7_9CORY</name>
<proteinExistence type="predicted"/>
<dbReference type="EMBL" id="LS483460">
    <property type="protein sequence ID" value="SQH99128.1"/>
    <property type="molecule type" value="Genomic_DNA"/>
</dbReference>
<evidence type="ECO:0000313" key="3">
    <source>
        <dbReference type="Proteomes" id="UP000249264"/>
    </source>
</evidence>
<dbReference type="OrthoDB" id="4425201at2"/>
<keyword evidence="4" id="KW-1185">Reference proteome</keyword>
<organism evidence="2 3">
    <name type="scientific">Corynebacterium minutissimum</name>
    <dbReference type="NCBI Taxonomy" id="38301"/>
    <lineage>
        <taxon>Bacteria</taxon>
        <taxon>Bacillati</taxon>
        <taxon>Actinomycetota</taxon>
        <taxon>Actinomycetes</taxon>
        <taxon>Mycobacteriales</taxon>
        <taxon>Corynebacteriaceae</taxon>
        <taxon>Corynebacterium</taxon>
    </lineage>
</organism>
<gene>
    <name evidence="1" type="ORF">I6G51_11135</name>
    <name evidence="2" type="ORF">NCTC10288_00657</name>
</gene>
<dbReference type="Proteomes" id="UP000249264">
    <property type="component" value="Chromosome 1"/>
</dbReference>
<evidence type="ECO:0000313" key="4">
    <source>
        <dbReference type="Proteomes" id="UP000594905"/>
    </source>
</evidence>
<dbReference type="GeneID" id="70784393"/>
<dbReference type="RefSeq" id="WP_126297615.1">
    <property type="nucleotide sequence ID" value="NZ_CP065689.1"/>
</dbReference>
<accession>A0A2X4RJE7</accession>
<reference evidence="2 3" key="1">
    <citation type="submission" date="2018-06" db="EMBL/GenBank/DDBJ databases">
        <authorList>
            <consortium name="Pathogen Informatics"/>
            <person name="Doyle S."/>
        </authorList>
    </citation>
    <scope>NUCLEOTIDE SEQUENCE [LARGE SCALE GENOMIC DNA]</scope>
    <source>
        <strain evidence="2 3">NCTC10288</strain>
    </source>
</reference>